<proteinExistence type="predicted"/>
<gene>
    <name evidence="1" type="ORF">BDP27DRAFT_1486893</name>
</gene>
<dbReference type="EMBL" id="JADNRY010000002">
    <property type="protein sequence ID" value="KAF9078092.1"/>
    <property type="molecule type" value="Genomic_DNA"/>
</dbReference>
<accession>A0A9P5UG80</accession>
<dbReference type="Proteomes" id="UP000772434">
    <property type="component" value="Unassembled WGS sequence"/>
</dbReference>
<organism evidence="1 2">
    <name type="scientific">Rhodocollybia butyracea</name>
    <dbReference type="NCBI Taxonomy" id="206335"/>
    <lineage>
        <taxon>Eukaryota</taxon>
        <taxon>Fungi</taxon>
        <taxon>Dikarya</taxon>
        <taxon>Basidiomycota</taxon>
        <taxon>Agaricomycotina</taxon>
        <taxon>Agaricomycetes</taxon>
        <taxon>Agaricomycetidae</taxon>
        <taxon>Agaricales</taxon>
        <taxon>Marasmiineae</taxon>
        <taxon>Omphalotaceae</taxon>
        <taxon>Rhodocollybia</taxon>
    </lineage>
</organism>
<evidence type="ECO:0000313" key="2">
    <source>
        <dbReference type="Proteomes" id="UP000772434"/>
    </source>
</evidence>
<evidence type="ECO:0000313" key="1">
    <source>
        <dbReference type="EMBL" id="KAF9078092.1"/>
    </source>
</evidence>
<sequence length="183" mass="19941">MDSLGWAIPKSVNLIAGMPHSTTFINSCMFQSYCGLISHTATIPDHPRLYHPHFRYAQTSLDHNIGNSQILGLSGKSDNLSSTQILPALVGTCQLKPVWVFTGGQAQLVWKFQSHTNNFSGDIWKHLGLSGYLGNTVTIAVLCYTLLQLLHNTTTTTTTTTAAAAMPPCLHPTSLKNTAQIQF</sequence>
<reference evidence="1" key="1">
    <citation type="submission" date="2020-11" db="EMBL/GenBank/DDBJ databases">
        <authorList>
            <consortium name="DOE Joint Genome Institute"/>
            <person name="Ahrendt S."/>
            <person name="Riley R."/>
            <person name="Andreopoulos W."/>
            <person name="Labutti K."/>
            <person name="Pangilinan J."/>
            <person name="Ruiz-Duenas F.J."/>
            <person name="Barrasa J.M."/>
            <person name="Sanchez-Garcia M."/>
            <person name="Camarero S."/>
            <person name="Miyauchi S."/>
            <person name="Serrano A."/>
            <person name="Linde D."/>
            <person name="Babiker R."/>
            <person name="Drula E."/>
            <person name="Ayuso-Fernandez I."/>
            <person name="Pacheco R."/>
            <person name="Padilla G."/>
            <person name="Ferreira P."/>
            <person name="Barriuso J."/>
            <person name="Kellner H."/>
            <person name="Castanera R."/>
            <person name="Alfaro M."/>
            <person name="Ramirez L."/>
            <person name="Pisabarro A.G."/>
            <person name="Kuo A."/>
            <person name="Tritt A."/>
            <person name="Lipzen A."/>
            <person name="He G."/>
            <person name="Yan M."/>
            <person name="Ng V."/>
            <person name="Cullen D."/>
            <person name="Martin F."/>
            <person name="Rosso M.-N."/>
            <person name="Henrissat B."/>
            <person name="Hibbett D."/>
            <person name="Martinez A.T."/>
            <person name="Grigoriev I.V."/>
        </authorList>
    </citation>
    <scope>NUCLEOTIDE SEQUENCE</scope>
    <source>
        <strain evidence="1">AH 40177</strain>
    </source>
</reference>
<name>A0A9P5UG80_9AGAR</name>
<comment type="caution">
    <text evidence="1">The sequence shown here is derived from an EMBL/GenBank/DDBJ whole genome shotgun (WGS) entry which is preliminary data.</text>
</comment>
<keyword evidence="2" id="KW-1185">Reference proteome</keyword>
<dbReference type="AlphaFoldDB" id="A0A9P5UG80"/>
<protein>
    <submittedName>
        <fullName evidence="1">Uncharacterized protein</fullName>
    </submittedName>
</protein>